<keyword evidence="2" id="KW-0813">Transport</keyword>
<dbReference type="KEGG" id="sper:EW093_01675"/>
<evidence type="ECO:0000256" key="6">
    <source>
        <dbReference type="ARBA" id="ARBA00023136"/>
    </source>
</evidence>
<dbReference type="AlphaFoldDB" id="A0A5C1Q665"/>
<protein>
    <submittedName>
        <fullName evidence="9">Cobalamin biosynthesis protein CbiM</fullName>
    </submittedName>
</protein>
<feature type="transmembrane region" description="Helical" evidence="7">
    <location>
        <begin position="39"/>
        <end position="59"/>
    </location>
</feature>
<dbReference type="RefSeq" id="WP_149566724.1">
    <property type="nucleotide sequence ID" value="NZ_CP035807.1"/>
</dbReference>
<comment type="subcellular location">
    <subcellularLocation>
        <location evidence="1">Cell membrane</location>
        <topology evidence="1">Multi-pass membrane protein</topology>
    </subcellularLocation>
</comment>
<dbReference type="PANTHER" id="PTHR34229:SF1">
    <property type="entry name" value="METAL TRANSPORT PROTEIN HI_1621-RELATED"/>
    <property type="match status" value="1"/>
</dbReference>
<reference evidence="9 10" key="1">
    <citation type="submission" date="2019-02" db="EMBL/GenBank/DDBJ databases">
        <authorList>
            <person name="Fomenkov A."/>
            <person name="Dubinina G."/>
            <person name="Grabovich M."/>
            <person name="Vincze T."/>
            <person name="Roberts R.J."/>
        </authorList>
    </citation>
    <scope>NUCLEOTIDE SEQUENCE [LARGE SCALE GENOMIC DNA]</scope>
    <source>
        <strain evidence="9 10">P</strain>
    </source>
</reference>
<dbReference type="GO" id="GO:0000041">
    <property type="term" value="P:transition metal ion transport"/>
    <property type="evidence" value="ECO:0007669"/>
    <property type="project" value="InterPro"/>
</dbReference>
<feature type="transmembrane region" description="Helical" evidence="7">
    <location>
        <begin position="142"/>
        <end position="163"/>
    </location>
</feature>
<dbReference type="EMBL" id="CP035807">
    <property type="protein sequence ID" value="QEN03465.1"/>
    <property type="molecule type" value="Genomic_DNA"/>
</dbReference>
<keyword evidence="10" id="KW-1185">Reference proteome</keyword>
<accession>A0A5C1Q665</accession>
<keyword evidence="6 7" id="KW-0472">Membrane</keyword>
<evidence type="ECO:0000259" key="8">
    <source>
        <dbReference type="Pfam" id="PF13190"/>
    </source>
</evidence>
<keyword evidence="4 7" id="KW-0812">Transmembrane</keyword>
<name>A0A5C1Q665_9SPIO</name>
<keyword evidence="5 7" id="KW-1133">Transmembrane helix</keyword>
<gene>
    <name evidence="9" type="ORF">EW093_01675</name>
</gene>
<feature type="domain" description="PDGLE" evidence="8">
    <location>
        <begin position="223"/>
        <end position="321"/>
    </location>
</feature>
<feature type="transmembrane region" description="Helical" evidence="7">
    <location>
        <begin position="225"/>
        <end position="244"/>
    </location>
</feature>
<feature type="transmembrane region" description="Helical" evidence="7">
    <location>
        <begin position="7"/>
        <end position="27"/>
    </location>
</feature>
<evidence type="ECO:0000313" key="9">
    <source>
        <dbReference type="EMBL" id="QEN03465.1"/>
    </source>
</evidence>
<feature type="transmembrane region" description="Helical" evidence="7">
    <location>
        <begin position="103"/>
        <end position="130"/>
    </location>
</feature>
<evidence type="ECO:0000256" key="4">
    <source>
        <dbReference type="ARBA" id="ARBA00022692"/>
    </source>
</evidence>
<dbReference type="InterPro" id="IPR002751">
    <property type="entry name" value="CbiM/NikMN"/>
</dbReference>
<evidence type="ECO:0000313" key="10">
    <source>
        <dbReference type="Proteomes" id="UP000323824"/>
    </source>
</evidence>
<sequence>MHMSDALITPVVGGVMLISSIGVGKYSLDKMKEDITSKIPLMAIMGAFIFAFQMINFTIPGTGSSGHIGGGLLLSIVLGPYAAFLTLAIVLLIQALFFGDGGLIAYGCTLFNLGFFTCFVAYPFIFRLLTKFDRDNKKIKRVILGSIVASIIGLQLGSFGVVLQTTLSGRTDLPFIEFLSLMQGIHILIGLVEGVITGVIVKYLVINNNSVIYELPKKSRNTRRVFIMFAISTVVIAGFISIFASSHPDGLEWAIEKIVGEKEIPFLNEKVSRLSDKQGELALFPDYGFKKSSSDIGTSVSGLTGSLIVFTSVFLMGLLYRKRKLRNE</sequence>
<dbReference type="Pfam" id="PF13190">
    <property type="entry name" value="PDGLE"/>
    <property type="match status" value="1"/>
</dbReference>
<dbReference type="Pfam" id="PF01891">
    <property type="entry name" value="CbiM"/>
    <property type="match status" value="1"/>
</dbReference>
<evidence type="ECO:0000256" key="3">
    <source>
        <dbReference type="ARBA" id="ARBA00022475"/>
    </source>
</evidence>
<dbReference type="Gene3D" id="1.10.1760.20">
    <property type="match status" value="1"/>
</dbReference>
<feature type="transmembrane region" description="Helical" evidence="7">
    <location>
        <begin position="183"/>
        <end position="205"/>
    </location>
</feature>
<dbReference type="Proteomes" id="UP000323824">
    <property type="component" value="Chromosome"/>
</dbReference>
<evidence type="ECO:0000256" key="2">
    <source>
        <dbReference type="ARBA" id="ARBA00022448"/>
    </source>
</evidence>
<dbReference type="PANTHER" id="PTHR34229">
    <property type="entry name" value="METAL TRANSPORT PROTEIN HI_1621-RELATED"/>
    <property type="match status" value="1"/>
</dbReference>
<dbReference type="OrthoDB" id="5395048at2"/>
<feature type="transmembrane region" description="Helical" evidence="7">
    <location>
        <begin position="300"/>
        <end position="320"/>
    </location>
</feature>
<evidence type="ECO:0000256" key="1">
    <source>
        <dbReference type="ARBA" id="ARBA00004651"/>
    </source>
</evidence>
<evidence type="ECO:0000256" key="5">
    <source>
        <dbReference type="ARBA" id="ARBA00022989"/>
    </source>
</evidence>
<evidence type="ECO:0000256" key="7">
    <source>
        <dbReference type="SAM" id="Phobius"/>
    </source>
</evidence>
<dbReference type="InterPro" id="IPR025937">
    <property type="entry name" value="PDGLE_dom"/>
</dbReference>
<reference evidence="9 10" key="2">
    <citation type="submission" date="2019-09" db="EMBL/GenBank/DDBJ databases">
        <title>Complete Genome Sequence and Methylome Analysis of free living Spirochaetas.</title>
        <authorList>
            <person name="Leshcheva N."/>
            <person name="Mikheeva N."/>
        </authorList>
    </citation>
    <scope>NUCLEOTIDE SEQUENCE [LARGE SCALE GENOMIC DNA]</scope>
    <source>
        <strain evidence="9 10">P</strain>
    </source>
</reference>
<dbReference type="GO" id="GO:0005886">
    <property type="term" value="C:plasma membrane"/>
    <property type="evidence" value="ECO:0007669"/>
    <property type="project" value="UniProtKB-SubCell"/>
</dbReference>
<organism evidence="9 10">
    <name type="scientific">Thiospirochaeta perfilievii</name>
    <dbReference type="NCBI Taxonomy" id="252967"/>
    <lineage>
        <taxon>Bacteria</taxon>
        <taxon>Pseudomonadati</taxon>
        <taxon>Spirochaetota</taxon>
        <taxon>Spirochaetia</taxon>
        <taxon>Spirochaetales</taxon>
        <taxon>Spirochaetaceae</taxon>
        <taxon>Thiospirochaeta</taxon>
    </lineage>
</organism>
<proteinExistence type="predicted"/>
<keyword evidence="3" id="KW-1003">Cell membrane</keyword>
<feature type="transmembrane region" description="Helical" evidence="7">
    <location>
        <begin position="71"/>
        <end position="97"/>
    </location>
</feature>